<organism evidence="4 5">
    <name type="scientific">Halomicronema hongdechloris C2206</name>
    <dbReference type="NCBI Taxonomy" id="1641165"/>
    <lineage>
        <taxon>Bacteria</taxon>
        <taxon>Bacillati</taxon>
        <taxon>Cyanobacteriota</taxon>
        <taxon>Cyanophyceae</taxon>
        <taxon>Nodosilineales</taxon>
        <taxon>Nodosilineaceae</taxon>
        <taxon>Halomicronema</taxon>
    </lineage>
</organism>
<dbReference type="HAMAP" id="MF_01459">
    <property type="entry name" value="Chrphore_lyase_CpxS"/>
    <property type="match status" value="1"/>
</dbReference>
<dbReference type="Gene3D" id="2.40.128.20">
    <property type="match status" value="1"/>
</dbReference>
<keyword evidence="5" id="KW-1185">Reference proteome</keyword>
<gene>
    <name evidence="4" type="primary">cpcS_3</name>
    <name evidence="3" type="synonym">cpcS</name>
    <name evidence="4" type="ORF">XM38_018640</name>
</gene>
<dbReference type="InterPro" id="IPR012674">
    <property type="entry name" value="Calycin"/>
</dbReference>
<dbReference type="GO" id="GO:0017006">
    <property type="term" value="P:protein-tetrapyrrole linkage"/>
    <property type="evidence" value="ECO:0007669"/>
    <property type="project" value="UniProtKB-UniRule"/>
</dbReference>
<dbReference type="KEGG" id="hhg:XM38_018640"/>
<dbReference type="InterPro" id="IPR018536">
    <property type="entry name" value="CpcS/CpeS"/>
</dbReference>
<accession>A0A1Z3HKY0</accession>
<dbReference type="CDD" id="cd16339">
    <property type="entry name" value="CpcS"/>
    <property type="match status" value="1"/>
</dbReference>
<evidence type="ECO:0000256" key="1">
    <source>
        <dbReference type="ARBA" id="ARBA00010681"/>
    </source>
</evidence>
<evidence type="ECO:0000313" key="4">
    <source>
        <dbReference type="EMBL" id="ASC70916.1"/>
    </source>
</evidence>
<proteinExistence type="inferred from homology"/>
<keyword evidence="2 3" id="KW-0456">Lyase</keyword>
<protein>
    <recommendedName>
        <fullName evidence="3">Chromophore lyase CpcS/CpeS</fullName>
        <ecNumber evidence="3">4.-.-.-</ecNumber>
    </recommendedName>
</protein>
<name>A0A1Z3HKY0_9CYAN</name>
<dbReference type="Proteomes" id="UP000191901">
    <property type="component" value="Chromosome"/>
</dbReference>
<dbReference type="EC" id="4.-.-.-" evidence="3"/>
<reference evidence="4 5" key="1">
    <citation type="journal article" date="2016" name="Biochim. Biophys. Acta">
        <title>Characterization of red-shifted phycobilisomes isolated from the chlorophyll f-containing cyanobacterium Halomicronema hongdechloris.</title>
        <authorList>
            <person name="Li Y."/>
            <person name="Lin Y."/>
            <person name="Garvey C.J."/>
            <person name="Birch D."/>
            <person name="Corkery R.W."/>
            <person name="Loughlin P.C."/>
            <person name="Scheer H."/>
            <person name="Willows R.D."/>
            <person name="Chen M."/>
        </authorList>
    </citation>
    <scope>NUCLEOTIDE SEQUENCE [LARGE SCALE GENOMIC DNA]</scope>
    <source>
        <strain evidence="4 5">C2206</strain>
    </source>
</reference>
<dbReference type="EMBL" id="CP021983">
    <property type="protein sequence ID" value="ASC70916.1"/>
    <property type="molecule type" value="Genomic_DNA"/>
</dbReference>
<dbReference type="RefSeq" id="WP_088429562.1">
    <property type="nucleotide sequence ID" value="NZ_CP021983.2"/>
</dbReference>
<comment type="function">
    <text evidence="3">Covalently attaches a chromophore to Cys residue(s) of phycobiliproteins.</text>
</comment>
<dbReference type="Pfam" id="PF09367">
    <property type="entry name" value="CpeS"/>
    <property type="match status" value="1"/>
</dbReference>
<sequence>MDIVKFLENTAGKWFSQRTTHYLTTAKSQAGHSNLEIEFLASGDPAITHLCQQLTQNPAAVLCGLRIHQDSRLEGDSLAYTGSTVMVVVGDNTGQGRLLSQTQGLAPTRGVYHLVDEVLTVITEDGSMRAEEQFWFANPNLRMRTSILKADDQVQMTSFCSEIRMGMRRPPQE</sequence>
<dbReference type="GO" id="GO:0016829">
    <property type="term" value="F:lyase activity"/>
    <property type="evidence" value="ECO:0007669"/>
    <property type="project" value="UniProtKB-KW"/>
</dbReference>
<dbReference type="STRING" id="1641165.XM38_27470"/>
<dbReference type="AlphaFoldDB" id="A0A1Z3HKY0"/>
<evidence type="ECO:0000313" key="5">
    <source>
        <dbReference type="Proteomes" id="UP000191901"/>
    </source>
</evidence>
<dbReference type="OrthoDB" id="554080at2"/>
<comment type="similarity">
    <text evidence="1 3">Belongs to the CpcS/CpeS biliprotein lyase family.</text>
</comment>
<evidence type="ECO:0000256" key="2">
    <source>
        <dbReference type="ARBA" id="ARBA00023239"/>
    </source>
</evidence>
<evidence type="ECO:0000256" key="3">
    <source>
        <dbReference type="HAMAP-Rule" id="MF_01459"/>
    </source>
</evidence>